<accession>A0ABP0UCK7</accession>
<gene>
    <name evidence="1" type="ORF">CSSPTR1EN2_LOCUS14210</name>
</gene>
<evidence type="ECO:0000313" key="1">
    <source>
        <dbReference type="EMBL" id="CAK9218889.1"/>
    </source>
</evidence>
<keyword evidence="2" id="KW-1185">Reference proteome</keyword>
<protein>
    <submittedName>
        <fullName evidence="1">Uncharacterized protein</fullName>
    </submittedName>
</protein>
<organism evidence="1 2">
    <name type="scientific">Sphagnum troendelagicum</name>
    <dbReference type="NCBI Taxonomy" id="128251"/>
    <lineage>
        <taxon>Eukaryota</taxon>
        <taxon>Viridiplantae</taxon>
        <taxon>Streptophyta</taxon>
        <taxon>Embryophyta</taxon>
        <taxon>Bryophyta</taxon>
        <taxon>Sphagnophytina</taxon>
        <taxon>Sphagnopsida</taxon>
        <taxon>Sphagnales</taxon>
        <taxon>Sphagnaceae</taxon>
        <taxon>Sphagnum</taxon>
    </lineage>
</organism>
<proteinExistence type="predicted"/>
<evidence type="ECO:0000313" key="2">
    <source>
        <dbReference type="Proteomes" id="UP001497512"/>
    </source>
</evidence>
<dbReference type="EMBL" id="OZ019895">
    <property type="protein sequence ID" value="CAK9218889.1"/>
    <property type="molecule type" value="Genomic_DNA"/>
</dbReference>
<reference evidence="1" key="1">
    <citation type="submission" date="2024-02" db="EMBL/GenBank/DDBJ databases">
        <authorList>
            <consortium name="ELIXIR-Norway"/>
            <consortium name="Elixir Norway"/>
        </authorList>
    </citation>
    <scope>NUCLEOTIDE SEQUENCE</scope>
</reference>
<sequence>MHSDTINSHGQLLPSYVKKTNFFRSLLWLSLKGFLQSFQVGLHKILSLLESEDVHVHMHPVVLANLDLAAEEANQEKVVEARGLGSLLKSVAKF</sequence>
<name>A0ABP0UCK7_9BRYO</name>
<dbReference type="Proteomes" id="UP001497512">
    <property type="component" value="Chromosome 3"/>
</dbReference>